<protein>
    <recommendedName>
        <fullName evidence="3">Bifunctional DNA primase/polymerase-like protein</fullName>
    </recommendedName>
</protein>
<evidence type="ECO:0000313" key="2">
    <source>
        <dbReference type="Proteomes" id="UP000295818"/>
    </source>
</evidence>
<accession>A0ABY2B820</accession>
<dbReference type="EMBL" id="SLWM01000031">
    <property type="protein sequence ID" value="TCO11382.1"/>
    <property type="molecule type" value="Genomic_DNA"/>
</dbReference>
<evidence type="ECO:0000313" key="1">
    <source>
        <dbReference type="EMBL" id="TCO11382.1"/>
    </source>
</evidence>
<organism evidence="1 2">
    <name type="scientific">Kribbella orskensis</name>
    <dbReference type="NCBI Taxonomy" id="2512216"/>
    <lineage>
        <taxon>Bacteria</taxon>
        <taxon>Bacillati</taxon>
        <taxon>Actinomycetota</taxon>
        <taxon>Actinomycetes</taxon>
        <taxon>Propionibacteriales</taxon>
        <taxon>Kribbellaceae</taxon>
        <taxon>Kribbella</taxon>
    </lineage>
</organism>
<name>A0ABY2B820_9ACTN</name>
<dbReference type="Proteomes" id="UP000295818">
    <property type="component" value="Unassembled WGS sequence"/>
</dbReference>
<evidence type="ECO:0008006" key="3">
    <source>
        <dbReference type="Google" id="ProtNLM"/>
    </source>
</evidence>
<sequence length="154" mass="16438">MLKQPLAITTADQVHAAWSQGVWGIALVTKPFDVFEVPAAIGAPLHHLLKTACPTAFLPATKRWQFFVAPGSIALEVAQSVGGDLVSGASRWVPAPGTWTEATSTTRWLVPPYITHWTPYVRRDPIDIVIGSGPAIYSSSSSGLANQSYTSPAL</sequence>
<keyword evidence="2" id="KW-1185">Reference proteome</keyword>
<gene>
    <name evidence="1" type="ORF">EV644_13145</name>
</gene>
<proteinExistence type="predicted"/>
<dbReference type="RefSeq" id="WP_199240302.1">
    <property type="nucleotide sequence ID" value="NZ_SLWM01000031.1"/>
</dbReference>
<comment type="caution">
    <text evidence="1">The sequence shown here is derived from an EMBL/GenBank/DDBJ whole genome shotgun (WGS) entry which is preliminary data.</text>
</comment>
<reference evidence="1 2" key="1">
    <citation type="journal article" date="2015" name="Stand. Genomic Sci.">
        <title>Genomic Encyclopedia of Bacterial and Archaeal Type Strains, Phase III: the genomes of soil and plant-associated and newly described type strains.</title>
        <authorList>
            <person name="Whitman W.B."/>
            <person name="Woyke T."/>
            <person name="Klenk H.P."/>
            <person name="Zhou Y."/>
            <person name="Lilburn T.G."/>
            <person name="Beck B.J."/>
            <person name="De Vos P."/>
            <person name="Vandamme P."/>
            <person name="Eisen J.A."/>
            <person name="Garrity G."/>
            <person name="Hugenholtz P."/>
            <person name="Kyrpides N.C."/>
        </authorList>
    </citation>
    <scope>NUCLEOTIDE SEQUENCE [LARGE SCALE GENOMIC DNA]</scope>
    <source>
        <strain evidence="1 2">VKM Ac-2538</strain>
    </source>
</reference>